<organism evidence="1 2">
    <name type="scientific">Deinococcus xinjiangensis</name>
    <dbReference type="NCBI Taxonomy" id="457454"/>
    <lineage>
        <taxon>Bacteria</taxon>
        <taxon>Thermotogati</taxon>
        <taxon>Deinococcota</taxon>
        <taxon>Deinococci</taxon>
        <taxon>Deinococcales</taxon>
        <taxon>Deinococcaceae</taxon>
        <taxon>Deinococcus</taxon>
    </lineage>
</organism>
<gene>
    <name evidence="1" type="ORF">Dxin01_00144</name>
</gene>
<dbReference type="Proteomes" id="UP001458946">
    <property type="component" value="Unassembled WGS sequence"/>
</dbReference>
<dbReference type="EMBL" id="BAABRN010000001">
    <property type="protein sequence ID" value="GAA5500423.1"/>
    <property type="molecule type" value="Genomic_DNA"/>
</dbReference>
<accession>A0ABP9VAX8</accession>
<proteinExistence type="predicted"/>
<sequence>MKPNNIKTHHTYTVCADILRSDGQVINEECEP</sequence>
<keyword evidence="2" id="KW-1185">Reference proteome</keyword>
<reference evidence="1 2" key="1">
    <citation type="submission" date="2024-02" db="EMBL/GenBank/DDBJ databases">
        <title>Deinococcus xinjiangensis NBRC 107630.</title>
        <authorList>
            <person name="Ichikawa N."/>
            <person name="Katano-Makiyama Y."/>
            <person name="Hidaka K."/>
        </authorList>
    </citation>
    <scope>NUCLEOTIDE SEQUENCE [LARGE SCALE GENOMIC DNA]</scope>
    <source>
        <strain evidence="1 2">NBRC 107630</strain>
    </source>
</reference>
<evidence type="ECO:0000313" key="1">
    <source>
        <dbReference type="EMBL" id="GAA5500423.1"/>
    </source>
</evidence>
<evidence type="ECO:0000313" key="2">
    <source>
        <dbReference type="Proteomes" id="UP001458946"/>
    </source>
</evidence>
<name>A0ABP9VAX8_9DEIO</name>
<comment type="caution">
    <text evidence="1">The sequence shown here is derived from an EMBL/GenBank/DDBJ whole genome shotgun (WGS) entry which is preliminary data.</text>
</comment>
<protein>
    <submittedName>
        <fullName evidence="1">Uncharacterized protein</fullName>
    </submittedName>
</protein>